<dbReference type="KEGG" id="cik:H0194_02005"/>
<sequence>MVKDEFEVISHWKLLWGGKIDNSDHALSLVELRFALSTEVAPDLETLSMKAYAAIREVIRGYKGVEYFSMFGEDLEVGGDPWGEK</sequence>
<organism evidence="1 2">
    <name type="scientific">Corynebacterium incognita</name>
    <dbReference type="NCBI Taxonomy" id="2754725"/>
    <lineage>
        <taxon>Bacteria</taxon>
        <taxon>Bacillati</taxon>
        <taxon>Actinomycetota</taxon>
        <taxon>Actinomycetes</taxon>
        <taxon>Mycobacteriales</taxon>
        <taxon>Corynebacteriaceae</taxon>
        <taxon>Corynebacterium</taxon>
    </lineage>
</organism>
<accession>A0A7G7CQI0</accession>
<protein>
    <submittedName>
        <fullName evidence="1">Uncharacterized protein</fullName>
    </submittedName>
</protein>
<evidence type="ECO:0000313" key="2">
    <source>
        <dbReference type="Proteomes" id="UP000515743"/>
    </source>
</evidence>
<dbReference type="RefSeq" id="WP_185176220.1">
    <property type="nucleotide sequence ID" value="NZ_CP059404.1"/>
</dbReference>
<evidence type="ECO:0000313" key="1">
    <source>
        <dbReference type="EMBL" id="QNE89846.1"/>
    </source>
</evidence>
<gene>
    <name evidence="1" type="ORF">H0194_02005</name>
</gene>
<keyword evidence="2" id="KW-1185">Reference proteome</keyword>
<dbReference type="AlphaFoldDB" id="A0A7G7CQI0"/>
<proteinExistence type="predicted"/>
<dbReference type="EMBL" id="CP059404">
    <property type="protein sequence ID" value="QNE89846.1"/>
    <property type="molecule type" value="Genomic_DNA"/>
</dbReference>
<reference evidence="1 2" key="1">
    <citation type="submission" date="2020-07" db="EMBL/GenBank/DDBJ databases">
        <title>Complete genome and description of Corynebacterium incognita strain Marseille-Q3630 sp. nov.</title>
        <authorList>
            <person name="Boxberger M."/>
        </authorList>
    </citation>
    <scope>NUCLEOTIDE SEQUENCE [LARGE SCALE GENOMIC DNA]</scope>
    <source>
        <strain evidence="1 2">Marseille-Q3630</strain>
    </source>
</reference>
<dbReference type="Proteomes" id="UP000515743">
    <property type="component" value="Chromosome"/>
</dbReference>
<name>A0A7G7CQI0_9CORY</name>